<dbReference type="InterPro" id="IPR050168">
    <property type="entry name" value="AAA_ATPase_domain"/>
</dbReference>
<dbReference type="InterPro" id="IPR003593">
    <property type="entry name" value="AAA+_ATPase"/>
</dbReference>
<dbReference type="RefSeq" id="WP_168569827.1">
    <property type="nucleotide sequence ID" value="NZ_CP051167.1"/>
</dbReference>
<evidence type="ECO:0000313" key="2">
    <source>
        <dbReference type="EMBL" id="QIZ71675.1"/>
    </source>
</evidence>
<dbReference type="KEGG" id="oxy:HCG48_14680"/>
<dbReference type="EMBL" id="CP051167">
    <property type="protein sequence ID" value="QIZ71675.1"/>
    <property type="molecule type" value="Genomic_DNA"/>
</dbReference>
<keyword evidence="3" id="KW-1185">Reference proteome</keyword>
<dbReference type="SMART" id="SM00382">
    <property type="entry name" value="AAA"/>
    <property type="match status" value="1"/>
</dbReference>
<evidence type="ECO:0000259" key="1">
    <source>
        <dbReference type="SMART" id="SM00382"/>
    </source>
</evidence>
<keyword evidence="2" id="KW-0067">ATP-binding</keyword>
<dbReference type="InterPro" id="IPR003959">
    <property type="entry name" value="ATPase_AAA_core"/>
</dbReference>
<dbReference type="GO" id="GO:0016887">
    <property type="term" value="F:ATP hydrolysis activity"/>
    <property type="evidence" value="ECO:0007669"/>
    <property type="project" value="InterPro"/>
</dbReference>
<dbReference type="PANTHER" id="PTHR23077:SF198">
    <property type="entry name" value="ATP-DEPENDENT ZINC METALLOPROTEASE FTSH"/>
    <property type="match status" value="1"/>
</dbReference>
<feature type="domain" description="AAA+ ATPase" evidence="1">
    <location>
        <begin position="121"/>
        <end position="253"/>
    </location>
</feature>
<keyword evidence="2" id="KW-0547">Nucleotide-binding</keyword>
<dbReference type="Pfam" id="PF00004">
    <property type="entry name" value="AAA"/>
    <property type="match status" value="1"/>
</dbReference>
<gene>
    <name evidence="2" type="ORF">HCG48_14680</name>
</gene>
<accession>A0A6H1TZ39</accession>
<dbReference type="GO" id="GO:0005524">
    <property type="term" value="F:ATP binding"/>
    <property type="evidence" value="ECO:0007669"/>
    <property type="project" value="UniProtKB-KW"/>
</dbReference>
<dbReference type="CDD" id="cd19481">
    <property type="entry name" value="RecA-like_protease"/>
    <property type="match status" value="1"/>
</dbReference>
<organism evidence="2 3">
    <name type="scientific">Oxynema aestuarii AP17</name>
    <dbReference type="NCBI Taxonomy" id="2064643"/>
    <lineage>
        <taxon>Bacteria</taxon>
        <taxon>Bacillati</taxon>
        <taxon>Cyanobacteriota</taxon>
        <taxon>Cyanophyceae</taxon>
        <taxon>Oscillatoriophycideae</taxon>
        <taxon>Oscillatoriales</taxon>
        <taxon>Oscillatoriaceae</taxon>
        <taxon>Oxynema</taxon>
        <taxon>Oxynema aestuarii</taxon>
    </lineage>
</organism>
<sequence>MPTARQVIALLKSHIEGEEQQFYSAALQIAAHEARQGHGKLALEIRDLINEAKNRQSAIEPKPGLIPLVQPKGELANLLSARYPDTKLTDMVLSSELELRLKRIITEQKQRNRLQEYNLSPRRKILLVGPPGSGKTMTAAALAGELQLPLFTAIYSSLIGKFMGETASRLQLIFDAMSATRGVYFFDEFDAIGTQRNSSNDVGEIRRVLNSFLLFIDSDTSESLILAATNHPNLLDEALFRRFDDVIEYDFPSNEMIQTLLENRLVLFEIAWNDWSEILSIARDLSLADLVRAADEAAKQAVLSNSDRIHKENLVYAILERKNITTQRSLTASS</sequence>
<evidence type="ECO:0000313" key="3">
    <source>
        <dbReference type="Proteomes" id="UP000500857"/>
    </source>
</evidence>
<name>A0A6H1TZ39_9CYAN</name>
<dbReference type="Gene3D" id="3.40.50.300">
    <property type="entry name" value="P-loop containing nucleotide triphosphate hydrolases"/>
    <property type="match status" value="1"/>
</dbReference>
<reference evidence="2 3" key="1">
    <citation type="submission" date="2020-04" db="EMBL/GenBank/DDBJ databases">
        <authorList>
            <person name="Basu S."/>
            <person name="Maruthanayagam V."/>
            <person name="Chakraborty S."/>
            <person name="Pramanik A."/>
            <person name="Mukherjee J."/>
            <person name="Brink B."/>
        </authorList>
    </citation>
    <scope>NUCLEOTIDE SEQUENCE [LARGE SCALE GENOMIC DNA]</scope>
    <source>
        <strain evidence="2 3">AP17</strain>
    </source>
</reference>
<protein>
    <submittedName>
        <fullName evidence="2">ATP-binding protein</fullName>
    </submittedName>
</protein>
<dbReference type="AlphaFoldDB" id="A0A6H1TZ39"/>
<dbReference type="PANTHER" id="PTHR23077">
    <property type="entry name" value="AAA-FAMILY ATPASE"/>
    <property type="match status" value="1"/>
</dbReference>
<dbReference type="InterPro" id="IPR027417">
    <property type="entry name" value="P-loop_NTPase"/>
</dbReference>
<dbReference type="SUPFAM" id="SSF52540">
    <property type="entry name" value="P-loop containing nucleoside triphosphate hydrolases"/>
    <property type="match status" value="1"/>
</dbReference>
<proteinExistence type="predicted"/>
<dbReference type="Proteomes" id="UP000500857">
    <property type="component" value="Chromosome"/>
</dbReference>